<evidence type="ECO:0000313" key="3">
    <source>
        <dbReference type="Proteomes" id="UP001562065"/>
    </source>
</evidence>
<keyword evidence="1" id="KW-1133">Transmembrane helix</keyword>
<dbReference type="PANTHER" id="PTHR39594:SF1">
    <property type="entry name" value="PROTEIN YCHQ"/>
    <property type="match status" value="1"/>
</dbReference>
<keyword evidence="1" id="KW-0472">Membrane</keyword>
<feature type="transmembrane region" description="Helical" evidence="1">
    <location>
        <begin position="69"/>
        <end position="88"/>
    </location>
</feature>
<keyword evidence="3" id="KW-1185">Reference proteome</keyword>
<comment type="caution">
    <text evidence="2">The sequence shown here is derived from an EMBL/GenBank/DDBJ whole genome shotgun (WGS) entry which is preliminary data.</text>
</comment>
<gene>
    <name evidence="2" type="ORF">AB5I84_03075</name>
</gene>
<accession>A0ABV4AE66</accession>
<feature type="transmembrane region" description="Helical" evidence="1">
    <location>
        <begin position="95"/>
        <end position="113"/>
    </location>
</feature>
<dbReference type="PIRSF" id="PIRSF005610">
    <property type="entry name" value="SirB"/>
    <property type="match status" value="1"/>
</dbReference>
<organism evidence="2 3">
    <name type="scientific">Isoalcanivorax beigongshangi</name>
    <dbReference type="NCBI Taxonomy" id="3238810"/>
    <lineage>
        <taxon>Bacteria</taxon>
        <taxon>Pseudomonadati</taxon>
        <taxon>Pseudomonadota</taxon>
        <taxon>Gammaproteobacteria</taxon>
        <taxon>Oceanospirillales</taxon>
        <taxon>Alcanivoracaceae</taxon>
        <taxon>Isoalcanivorax</taxon>
    </lineage>
</organism>
<sequence>MSYVALKHLHVTLAALSGLLFLVRWVWLMQGSAYLAQRWVRIAPHVIDTLLLLAGVLLMLWLRLSPLDASWFGAKLLALLVYIGAGVITLRGRRPLAGVVAVLAFAYMVGAAVRHSPWSWLA</sequence>
<dbReference type="PANTHER" id="PTHR39594">
    <property type="entry name" value="PROTEIN YCHQ"/>
    <property type="match status" value="1"/>
</dbReference>
<name>A0ABV4AE66_9GAMM</name>
<dbReference type="Pfam" id="PF04247">
    <property type="entry name" value="SirB"/>
    <property type="match status" value="1"/>
</dbReference>
<dbReference type="RefSeq" id="WP_369454370.1">
    <property type="nucleotide sequence ID" value="NZ_JBGCUO010000001.1"/>
</dbReference>
<protein>
    <submittedName>
        <fullName evidence="2">SirB2 family protein</fullName>
    </submittedName>
</protein>
<evidence type="ECO:0000256" key="1">
    <source>
        <dbReference type="SAM" id="Phobius"/>
    </source>
</evidence>
<proteinExistence type="predicted"/>
<dbReference type="InterPro" id="IPR007360">
    <property type="entry name" value="SirB"/>
</dbReference>
<evidence type="ECO:0000313" key="2">
    <source>
        <dbReference type="EMBL" id="MEY1661127.1"/>
    </source>
</evidence>
<feature type="transmembrane region" description="Helical" evidence="1">
    <location>
        <begin position="39"/>
        <end position="63"/>
    </location>
</feature>
<feature type="transmembrane region" description="Helical" evidence="1">
    <location>
        <begin position="6"/>
        <end position="27"/>
    </location>
</feature>
<keyword evidence="1" id="KW-0812">Transmembrane</keyword>
<dbReference type="Proteomes" id="UP001562065">
    <property type="component" value="Unassembled WGS sequence"/>
</dbReference>
<reference evidence="2 3" key="1">
    <citation type="submission" date="2024-07" db="EMBL/GenBank/DDBJ databases">
        <authorList>
            <person name="Ren Q."/>
        </authorList>
    </citation>
    <scope>NUCLEOTIDE SEQUENCE [LARGE SCALE GENOMIC DNA]</scope>
    <source>
        <strain evidence="2 3">REN37</strain>
    </source>
</reference>
<dbReference type="EMBL" id="JBGCUO010000001">
    <property type="protein sequence ID" value="MEY1661127.1"/>
    <property type="molecule type" value="Genomic_DNA"/>
</dbReference>